<dbReference type="Proteomes" id="UP001050975">
    <property type="component" value="Unassembled WGS sequence"/>
</dbReference>
<accession>A0AAV3X0V1</accession>
<evidence type="ECO:0000313" key="2">
    <source>
        <dbReference type="Proteomes" id="UP001050975"/>
    </source>
</evidence>
<dbReference type="RefSeq" id="WP_373872749.1">
    <property type="nucleotide sequence ID" value="NZ_BLAY01000011.1"/>
</dbReference>
<protein>
    <submittedName>
        <fullName evidence="1">Zinc-containing alcohol dehydrogenase</fullName>
    </submittedName>
</protein>
<keyword evidence="2" id="KW-1185">Reference proteome</keyword>
<proteinExistence type="predicted"/>
<dbReference type="Gene3D" id="3.90.180.10">
    <property type="entry name" value="Medium-chain alcohol dehydrogenases, catalytic domain"/>
    <property type="match status" value="1"/>
</dbReference>
<dbReference type="SUPFAM" id="SSF50129">
    <property type="entry name" value="GroES-like"/>
    <property type="match status" value="1"/>
</dbReference>
<reference evidence="1" key="1">
    <citation type="submission" date="2019-10" db="EMBL/GenBank/DDBJ databases">
        <title>Draft genome sequece of Microseira wollei NIES-4236.</title>
        <authorList>
            <person name="Yamaguchi H."/>
            <person name="Suzuki S."/>
            <person name="Kawachi M."/>
        </authorList>
    </citation>
    <scope>NUCLEOTIDE SEQUENCE</scope>
    <source>
        <strain evidence="1">NIES-4236</strain>
    </source>
</reference>
<sequence length="50" mass="5529">MQINALVAYQSGEGLKPYSFELQPLQSYDCLIKVLACGICHSDIHMIDGD</sequence>
<dbReference type="InterPro" id="IPR011032">
    <property type="entry name" value="GroES-like_sf"/>
</dbReference>
<dbReference type="AlphaFoldDB" id="A0AAV3X0V1"/>
<organism evidence="1 2">
    <name type="scientific">Microseira wollei NIES-4236</name>
    <dbReference type="NCBI Taxonomy" id="2530354"/>
    <lineage>
        <taxon>Bacteria</taxon>
        <taxon>Bacillati</taxon>
        <taxon>Cyanobacteriota</taxon>
        <taxon>Cyanophyceae</taxon>
        <taxon>Oscillatoriophycideae</taxon>
        <taxon>Aerosakkonematales</taxon>
        <taxon>Aerosakkonemataceae</taxon>
        <taxon>Microseira</taxon>
    </lineage>
</organism>
<name>A0AAV3X0V1_9CYAN</name>
<dbReference type="EMBL" id="BLAY01000011">
    <property type="protein sequence ID" value="GET36317.1"/>
    <property type="molecule type" value="Genomic_DNA"/>
</dbReference>
<comment type="caution">
    <text evidence="1">The sequence shown here is derived from an EMBL/GenBank/DDBJ whole genome shotgun (WGS) entry which is preliminary data.</text>
</comment>
<gene>
    <name evidence="1" type="ORF">MiSe_10650</name>
</gene>
<evidence type="ECO:0000313" key="1">
    <source>
        <dbReference type="EMBL" id="GET36317.1"/>
    </source>
</evidence>